<evidence type="ECO:0000256" key="8">
    <source>
        <dbReference type="RuleBase" id="RU003657"/>
    </source>
</evidence>
<keyword evidence="2 7" id="KW-0963">Cytoplasm</keyword>
<sequence length="289" mass="30833">MAILPGKAFISGDPLLTAMRDYAKIVPCLDVKVVDGVPSVVKGVKFVDLKHQGDPVAFARRYQEQGADELVFLDITASHEGRKTMVDVARRVADAVDIPFTVGGGISSIQGIKEILDAGADRVGINTAAVRNPDLVRSAAQAFGSERITVAVDARRNAEIIPGVNVYELEDGSRAWFEVVIYGGREPTGIDAIEWCRRVERLGAGEILPTSMDRDGTNIGYDLPLTKAICDAVDVPVTASGGASTPQHILEAFTVGGADKALAAGMFHRGEYTVGQVKDYLRANGLRVV</sequence>
<evidence type="ECO:0000256" key="7">
    <source>
        <dbReference type="HAMAP-Rule" id="MF_01013"/>
    </source>
</evidence>
<keyword evidence="4 7" id="KW-0368">Histidine biosynthesis</keyword>
<reference evidence="9 10" key="1">
    <citation type="submission" date="2006-10" db="EMBL/GenBank/DDBJ databases">
        <title>Complete sequence of Methanosaeta thermophila PT.</title>
        <authorList>
            <consortium name="US DOE Joint Genome Institute"/>
            <person name="Copeland A."/>
            <person name="Lucas S."/>
            <person name="Lapidus A."/>
            <person name="Barry K."/>
            <person name="Detter J.C."/>
            <person name="Glavina del Rio T."/>
            <person name="Hammon N."/>
            <person name="Israni S."/>
            <person name="Pitluck S."/>
            <person name="Chain P."/>
            <person name="Malfatti S."/>
            <person name="Shin M."/>
            <person name="Vergez L."/>
            <person name="Schmutz J."/>
            <person name="Larimer F."/>
            <person name="Land M."/>
            <person name="Hauser L."/>
            <person name="Kyrpides N."/>
            <person name="Kim E."/>
            <person name="Smith K.S."/>
            <person name="Ingram-Smith C."/>
            <person name="Richardson P."/>
        </authorList>
    </citation>
    <scope>NUCLEOTIDE SEQUENCE [LARGE SCALE GENOMIC DNA]</scope>
    <source>
        <strain evidence="10">DSM 6194 / JCM 14653 / NBRC 101360 / PT</strain>
    </source>
</reference>
<dbReference type="EC" id="4.3.2.10" evidence="7"/>
<dbReference type="GO" id="GO:0005737">
    <property type="term" value="C:cytoplasm"/>
    <property type="evidence" value="ECO:0007669"/>
    <property type="project" value="UniProtKB-SubCell"/>
</dbReference>
<dbReference type="InterPro" id="IPR050064">
    <property type="entry name" value="IGPS_HisA/HisF"/>
</dbReference>
<dbReference type="InterPro" id="IPR004651">
    <property type="entry name" value="HisF"/>
</dbReference>
<dbReference type="HOGENOM" id="CLU_048577_4_0_2"/>
<dbReference type="Pfam" id="PF00977">
    <property type="entry name" value="His_biosynth"/>
    <property type="match status" value="1"/>
</dbReference>
<evidence type="ECO:0000256" key="1">
    <source>
        <dbReference type="ARBA" id="ARBA00005091"/>
    </source>
</evidence>
<evidence type="ECO:0000256" key="5">
    <source>
        <dbReference type="ARBA" id="ARBA00023239"/>
    </source>
</evidence>
<keyword evidence="10" id="KW-1185">Reference proteome</keyword>
<name>A0B931_METTP</name>
<dbReference type="CDD" id="cd04731">
    <property type="entry name" value="HisF"/>
    <property type="match status" value="1"/>
</dbReference>
<protein>
    <recommendedName>
        <fullName evidence="7">Imidazole glycerol phosphate synthase subunit HisF</fullName>
        <ecNumber evidence="7">4.3.2.10</ecNumber>
    </recommendedName>
    <alternativeName>
        <fullName evidence="7">IGP synthase cyclase subunit</fullName>
    </alternativeName>
    <alternativeName>
        <fullName evidence="7">IGP synthase subunit HisF</fullName>
    </alternativeName>
    <alternativeName>
        <fullName evidence="7">ImGP synthase subunit HisF</fullName>
        <shortName evidence="7">IGPS subunit HisF</shortName>
    </alternativeName>
</protein>
<evidence type="ECO:0000256" key="3">
    <source>
        <dbReference type="ARBA" id="ARBA00022605"/>
    </source>
</evidence>
<dbReference type="UniPathway" id="UPA00031">
    <property type="reaction ID" value="UER00010"/>
</dbReference>
<proteinExistence type="inferred from homology"/>
<evidence type="ECO:0000256" key="6">
    <source>
        <dbReference type="ARBA" id="ARBA00047838"/>
    </source>
</evidence>
<feature type="active site" evidence="7">
    <location>
        <position position="30"/>
    </location>
</feature>
<dbReference type="Gene3D" id="3.20.20.70">
    <property type="entry name" value="Aldolase class I"/>
    <property type="match status" value="1"/>
</dbReference>
<evidence type="ECO:0000256" key="4">
    <source>
        <dbReference type="ARBA" id="ARBA00023102"/>
    </source>
</evidence>
<dbReference type="KEGG" id="mtp:Mthe_1430"/>
<dbReference type="SUPFAM" id="SSF51366">
    <property type="entry name" value="Ribulose-phoshate binding barrel"/>
    <property type="match status" value="1"/>
</dbReference>
<accession>A0B931</accession>
<evidence type="ECO:0000313" key="9">
    <source>
        <dbReference type="EMBL" id="ABK15205.1"/>
    </source>
</evidence>
<keyword evidence="5 7" id="KW-0456">Lyase</keyword>
<evidence type="ECO:0000256" key="2">
    <source>
        <dbReference type="ARBA" id="ARBA00022490"/>
    </source>
</evidence>
<dbReference type="GO" id="GO:0000105">
    <property type="term" value="P:L-histidine biosynthetic process"/>
    <property type="evidence" value="ECO:0007669"/>
    <property type="project" value="UniProtKB-UniRule"/>
</dbReference>
<comment type="subunit">
    <text evidence="7">Heterodimer of HisH and HisF.</text>
</comment>
<dbReference type="EMBL" id="CP000477">
    <property type="protein sequence ID" value="ABK15205.1"/>
    <property type="molecule type" value="Genomic_DNA"/>
</dbReference>
<gene>
    <name evidence="7" type="primary">hisF</name>
    <name evidence="9" type="ordered locus">Mthe_1430</name>
</gene>
<comment type="catalytic activity">
    <reaction evidence="6 7">
        <text>5-[(5-phospho-1-deoxy-D-ribulos-1-ylimino)methylamino]-1-(5-phospho-beta-D-ribosyl)imidazole-4-carboxamide + L-glutamine = D-erythro-1-(imidazol-4-yl)glycerol 3-phosphate + 5-amino-1-(5-phospho-beta-D-ribosyl)imidazole-4-carboxamide + L-glutamate + H(+)</text>
        <dbReference type="Rhea" id="RHEA:24793"/>
        <dbReference type="ChEBI" id="CHEBI:15378"/>
        <dbReference type="ChEBI" id="CHEBI:29985"/>
        <dbReference type="ChEBI" id="CHEBI:58278"/>
        <dbReference type="ChEBI" id="CHEBI:58359"/>
        <dbReference type="ChEBI" id="CHEBI:58475"/>
        <dbReference type="ChEBI" id="CHEBI:58525"/>
        <dbReference type="EC" id="4.3.2.10"/>
    </reaction>
</comment>
<dbReference type="Proteomes" id="UP000000674">
    <property type="component" value="Chromosome"/>
</dbReference>
<keyword evidence="3 7" id="KW-0028">Amino-acid biosynthesis</keyword>
<comment type="similarity">
    <text evidence="7 8">Belongs to the HisA/HisF family.</text>
</comment>
<dbReference type="NCBIfam" id="TIGR00735">
    <property type="entry name" value="hisF"/>
    <property type="match status" value="1"/>
</dbReference>
<evidence type="ECO:0000313" key="10">
    <source>
        <dbReference type="Proteomes" id="UP000000674"/>
    </source>
</evidence>
<dbReference type="GO" id="GO:0016829">
    <property type="term" value="F:lyase activity"/>
    <property type="evidence" value="ECO:0007669"/>
    <property type="project" value="UniProtKB-KW"/>
</dbReference>
<dbReference type="AlphaFoldDB" id="A0B931"/>
<comment type="pathway">
    <text evidence="1 7">Amino-acid biosynthesis; L-histidine biosynthesis; L-histidine from 5-phospho-alpha-D-ribose 1-diphosphate: step 5/9.</text>
</comment>
<organism evidence="9 10">
    <name type="scientific">Methanothrix thermoacetophila (strain DSM 6194 / JCM 14653 / NBRC 101360 / PT)</name>
    <name type="common">Methanosaeta thermophila</name>
    <dbReference type="NCBI Taxonomy" id="349307"/>
    <lineage>
        <taxon>Archaea</taxon>
        <taxon>Methanobacteriati</taxon>
        <taxon>Methanobacteriota</taxon>
        <taxon>Stenosarchaea group</taxon>
        <taxon>Methanomicrobia</taxon>
        <taxon>Methanotrichales</taxon>
        <taxon>Methanotrichaceae</taxon>
        <taxon>Methanothrix</taxon>
    </lineage>
</organism>
<comment type="subcellular location">
    <subcellularLocation>
        <location evidence="7">Cytoplasm</location>
    </subcellularLocation>
</comment>
<dbReference type="InterPro" id="IPR013785">
    <property type="entry name" value="Aldolase_TIM"/>
</dbReference>
<dbReference type="PANTHER" id="PTHR21235:SF2">
    <property type="entry name" value="IMIDAZOLE GLYCEROL PHOSPHATE SYNTHASE HISHF"/>
    <property type="match status" value="1"/>
</dbReference>
<dbReference type="STRING" id="349307.Mthe_1430"/>
<comment type="function">
    <text evidence="7">IGPS catalyzes the conversion of PRFAR and glutamine to IGP, AICAR and glutamate. The HisF subunit catalyzes the cyclization activity that produces IGP and AICAR from PRFAR using the ammonia provided by the HisH subunit.</text>
</comment>
<dbReference type="InterPro" id="IPR011060">
    <property type="entry name" value="RibuloseP-bd_barrel"/>
</dbReference>
<dbReference type="GO" id="GO:0000107">
    <property type="term" value="F:imidazoleglycerol-phosphate synthase activity"/>
    <property type="evidence" value="ECO:0007669"/>
    <property type="project" value="UniProtKB-UniRule"/>
</dbReference>
<dbReference type="HAMAP" id="MF_01013">
    <property type="entry name" value="HisF"/>
    <property type="match status" value="1"/>
</dbReference>
<dbReference type="InterPro" id="IPR006062">
    <property type="entry name" value="His_biosynth"/>
</dbReference>
<feature type="active site" evidence="7">
    <location>
        <position position="153"/>
    </location>
</feature>
<dbReference type="PANTHER" id="PTHR21235">
    <property type="entry name" value="IMIDAZOLE GLYCEROL PHOSPHATE SYNTHASE SUBUNIT HISF/H IGP SYNTHASE SUBUNIT HISF/H"/>
    <property type="match status" value="1"/>
</dbReference>